<comment type="caution">
    <text evidence="4">The sequence shown here is derived from an EMBL/GenBank/DDBJ whole genome shotgun (WGS) entry which is preliminary data.</text>
</comment>
<dbReference type="Pfam" id="PF11387">
    <property type="entry name" value="DUF2795"/>
    <property type="match status" value="2"/>
</dbReference>
<reference evidence="4 5" key="1">
    <citation type="submission" date="2020-08" db="EMBL/GenBank/DDBJ databases">
        <title>Genomic Encyclopedia of Type Strains, Phase III (KMG-III): the genomes of soil and plant-associated and newly described type strains.</title>
        <authorList>
            <person name="Whitman W."/>
        </authorList>
    </citation>
    <scope>NUCLEOTIDE SEQUENCE [LARGE SCALE GENOMIC DNA]</scope>
    <source>
        <strain evidence="4 5">CECT 8799</strain>
    </source>
</reference>
<protein>
    <recommendedName>
        <fullName evidence="3">C2H2-type domain-containing protein</fullName>
    </recommendedName>
</protein>
<name>A0A7W4WAL5_9GAMM</name>
<dbReference type="Gene3D" id="3.30.160.60">
    <property type="entry name" value="Classic Zinc Finger"/>
    <property type="match status" value="1"/>
</dbReference>
<gene>
    <name evidence="4" type="ORF">FHS09_001545</name>
</gene>
<keyword evidence="1" id="KW-0863">Zinc-finger</keyword>
<dbReference type="Proteomes" id="UP000535937">
    <property type="component" value="Unassembled WGS sequence"/>
</dbReference>
<keyword evidence="1" id="KW-0479">Metal-binding</keyword>
<dbReference type="GO" id="GO:0008270">
    <property type="term" value="F:zinc ion binding"/>
    <property type="evidence" value="ECO:0007669"/>
    <property type="project" value="UniProtKB-KW"/>
</dbReference>
<accession>A0A7W4WAL5</accession>
<dbReference type="AlphaFoldDB" id="A0A7W4WAL5"/>
<dbReference type="PROSITE" id="PS50157">
    <property type="entry name" value="ZINC_FINGER_C2H2_2"/>
    <property type="match status" value="1"/>
</dbReference>
<keyword evidence="1" id="KW-0862">Zinc</keyword>
<evidence type="ECO:0000256" key="1">
    <source>
        <dbReference type="PROSITE-ProRule" id="PRU00042"/>
    </source>
</evidence>
<feature type="region of interest" description="Disordered" evidence="2">
    <location>
        <begin position="86"/>
        <end position="107"/>
    </location>
</feature>
<dbReference type="PROSITE" id="PS00028">
    <property type="entry name" value="ZINC_FINGER_C2H2_1"/>
    <property type="match status" value="1"/>
</dbReference>
<dbReference type="InterPro" id="IPR013087">
    <property type="entry name" value="Znf_C2H2_type"/>
</dbReference>
<dbReference type="InterPro" id="IPR021527">
    <property type="entry name" value="DUF2795"/>
</dbReference>
<evidence type="ECO:0000313" key="5">
    <source>
        <dbReference type="Proteomes" id="UP000535937"/>
    </source>
</evidence>
<evidence type="ECO:0000313" key="4">
    <source>
        <dbReference type="EMBL" id="MBB3060725.1"/>
    </source>
</evidence>
<proteinExistence type="predicted"/>
<evidence type="ECO:0000259" key="3">
    <source>
        <dbReference type="PROSITE" id="PS50157"/>
    </source>
</evidence>
<dbReference type="RefSeq" id="WP_183458391.1">
    <property type="nucleotide sequence ID" value="NZ_JACHWZ010000006.1"/>
</dbReference>
<organism evidence="4 5">
    <name type="scientific">Microbulbifer rhizosphaerae</name>
    <dbReference type="NCBI Taxonomy" id="1562603"/>
    <lineage>
        <taxon>Bacteria</taxon>
        <taxon>Pseudomonadati</taxon>
        <taxon>Pseudomonadota</taxon>
        <taxon>Gammaproteobacteria</taxon>
        <taxon>Cellvibrionales</taxon>
        <taxon>Microbulbiferaceae</taxon>
        <taxon>Microbulbifer</taxon>
    </lineage>
</organism>
<keyword evidence="5" id="KW-1185">Reference proteome</keyword>
<evidence type="ECO:0000256" key="2">
    <source>
        <dbReference type="SAM" id="MobiDB-lite"/>
    </source>
</evidence>
<feature type="domain" description="C2H2-type" evidence="3">
    <location>
        <begin position="4"/>
        <end position="32"/>
    </location>
</feature>
<sequence>MAQFSCDTCGETFDQKSRYERHKMTSHPPQAPTAADLEKALGYVDFPKRRDELVEAAEGDEIKRILKDLPDRRYRDAAEVARAFGKMRSHEEKPEYQPSKKGGAEAMNAPSAAKIASLFSGVDFPASSNELKNYAQGRASDEEMRVIEKFHDHTYRDMSDVAKEVGRVT</sequence>
<dbReference type="EMBL" id="JACHWZ010000006">
    <property type="protein sequence ID" value="MBB3060725.1"/>
    <property type="molecule type" value="Genomic_DNA"/>
</dbReference>